<dbReference type="InterPro" id="IPR006020">
    <property type="entry name" value="PTB/PI_dom"/>
</dbReference>
<evidence type="ECO:0000313" key="9">
    <source>
        <dbReference type="Ensembl" id="ENSSGRP00000014570.1"/>
    </source>
</evidence>
<dbReference type="SUPFAM" id="SSF50729">
    <property type="entry name" value="PH domain-like"/>
    <property type="match status" value="1"/>
</dbReference>
<dbReference type="Gene3D" id="3.10.20.90">
    <property type="entry name" value="Phosphatidylinositol 3-kinase Catalytic Subunit, Chain A, domain 1"/>
    <property type="match status" value="2"/>
</dbReference>
<dbReference type="CDD" id="cd06710">
    <property type="entry name" value="PDZ_RGS12-like"/>
    <property type="match status" value="1"/>
</dbReference>
<dbReference type="Gene3D" id="2.30.29.30">
    <property type="entry name" value="Pleckstrin-homology domain (PH domain)/Phosphotyrosine-binding domain (PTB)"/>
    <property type="match status" value="1"/>
</dbReference>
<dbReference type="SUPFAM" id="SSF54236">
    <property type="entry name" value="Ubiquitin-like"/>
    <property type="match status" value="2"/>
</dbReference>
<feature type="compositionally biased region" description="Basic and acidic residues" evidence="5">
    <location>
        <begin position="853"/>
        <end position="874"/>
    </location>
</feature>
<dbReference type="Pfam" id="PF00595">
    <property type="entry name" value="PDZ"/>
    <property type="match status" value="1"/>
</dbReference>
<dbReference type="InterPro" id="IPR044926">
    <property type="entry name" value="RGS_subdomain_2"/>
</dbReference>
<dbReference type="Gene3D" id="1.10.167.10">
    <property type="entry name" value="Regulator of G-protein Signalling 4, domain 2"/>
    <property type="match status" value="1"/>
</dbReference>
<dbReference type="SMART" id="SM00455">
    <property type="entry name" value="RBD"/>
    <property type="match status" value="2"/>
</dbReference>
<evidence type="ECO:0000256" key="3">
    <source>
        <dbReference type="ARBA" id="ARBA00022490"/>
    </source>
</evidence>
<dbReference type="PROSITE" id="PS50132">
    <property type="entry name" value="RGS"/>
    <property type="match status" value="1"/>
</dbReference>
<evidence type="ECO:0000256" key="4">
    <source>
        <dbReference type="ARBA" id="ARBA00022737"/>
    </source>
</evidence>
<feature type="compositionally biased region" description="Low complexity" evidence="5">
    <location>
        <begin position="1207"/>
        <end position="1221"/>
    </location>
</feature>
<dbReference type="GO" id="GO:0008277">
    <property type="term" value="P:regulation of G protein-coupled receptor signaling pathway"/>
    <property type="evidence" value="ECO:0007669"/>
    <property type="project" value="TreeGrafter"/>
</dbReference>
<dbReference type="Pfam" id="PF02188">
    <property type="entry name" value="GoLoco"/>
    <property type="match status" value="1"/>
</dbReference>
<evidence type="ECO:0000256" key="5">
    <source>
        <dbReference type="SAM" id="MobiDB-lite"/>
    </source>
</evidence>
<feature type="compositionally biased region" description="Low complexity" evidence="5">
    <location>
        <begin position="1250"/>
        <end position="1259"/>
    </location>
</feature>
<dbReference type="GO" id="GO:0005096">
    <property type="term" value="F:GTPase activator activity"/>
    <property type="evidence" value="ECO:0007669"/>
    <property type="project" value="UniProtKB-KW"/>
</dbReference>
<sequence>MFRQSEQGRRRVNAQPSARIRGVEVARGRTGFGFTLSGQSPCVLNCILKGSPADYVGLRSGDQILSVNDINVSKASHEDVVKLIGRCTGVLYLVIAEGSHNNAHLDSCSSDEELGFHDHKSHWLRPKMDSKTLGINRAERVVAEMQSGGIFNMIFENSSHSSSSSEKAVACASASKTRALSEPDFSYGNAGTRQSDPNLLTEEEMAKVLNDDSVFVDVFEQQDEFALLQNADSAGILNVGMVVGYLGSIELASTSANLESDSLQAIRGCMRRLRAEQKVHSLVLLKVMHDCVQLCNDRGTVLATYPAEKLAFSAVCPDDRRFFGLVTMQATNAHAINRHGEEEQGLRTSCHVFIVDPELCHHKIHQGVARRFGFDCTPDPDTSGCLEFPLTSQPLLQFVSVLYRDMGESIEGMRARAFLDGDLDAQQNNSTSSNSDSGIGNFLPEEKSNRVLLVDLGANPSRHVPTGLWENPPGPRSQSVLGGLPPPPPPPVSHRNGLPSRSHYSAHGKKVTGASGQRWLPVHVLRDWRQGHSSDQESYAESTDGWSSANCSTLPPPMSKIPADRYRAAGEIASQPHRLHARKDEWAKKLFGEKSLREHQQQSNDCRRMKDSEKKGGRFKGITMGFPQRSSGRRSFGRSKRLSMARSLDDLESAAVSDGELNSVDLKGCGSDNSLNSNASLPSVQCHRRHTERRVASWAVCFERLLQDPVGVRYFSEFLKKEFSEENILFWQACEYFSHVPETDKKQLSQRAREIYNSFLSSKATTPVNIDSQAQLADDILNAPRPDMFKEQQLQIFNLMKFDSYTRFLKSYLYQECMLAEVEGRPLPDPYQVPSSPTSKHSTSSDRSNLSTPKKDDKKSKSGRSLNDDSRDEHSDKKKSIFFSWSRNRSFGKGSKKKDLGDYSEWGTSVNGRRESQGSLSSGASLELVSRNSMSLSERAVRHCNINLPDGSCCSVPIRPGISIREVLLGLCEKLCINLAAVDLFLVGGEKPLVLDQDCMTLCSRDLRLEKRTLFRLDLVPINRSVGLKAKPTKPVTEVLRPVVAKYGLNLGDLVARISGEKEPLDLGLPISNLDGLRVVLEAGDHVPGKESLVEKAVLIHAPLMCPILIVATQGEDKAAGKASAVKTRAQVEKRKQKKLNIDEAEEFFELISKAQSNRADDQRGLLNKSNLVLPDFLRLNTEADSNNLSSTPVSHKNRPRSKENGSALSASHQSQSLDSAVEGTVPRRALMPPNSALRNAAGRNPPPFSSSLSPIPHSQKGGSSGITDWRSDGGVQALEEEESGTDLTFVAEGDITSPNSSLLHQSPMPLPPSPDRLHLLREDTFQDSWARSGTSPV</sequence>
<dbReference type="Pfam" id="PF00615">
    <property type="entry name" value="RGS"/>
    <property type="match status" value="1"/>
</dbReference>
<keyword evidence="2" id="KW-0343">GTPase activation</keyword>
<keyword evidence="4" id="KW-0677">Repeat</keyword>
<protein>
    <submittedName>
        <fullName evidence="9">Regulator of G-protein signaling 12-like</fullName>
    </submittedName>
</protein>
<evidence type="ECO:0000259" key="8">
    <source>
        <dbReference type="PROSITE" id="PS50898"/>
    </source>
</evidence>
<feature type="domain" description="PDZ" evidence="6">
    <location>
        <begin position="22"/>
        <end position="99"/>
    </location>
</feature>
<dbReference type="CDD" id="cd17136">
    <property type="entry name" value="RBD1_RGS12"/>
    <property type="match status" value="1"/>
</dbReference>
<evidence type="ECO:0000259" key="6">
    <source>
        <dbReference type="PROSITE" id="PS50106"/>
    </source>
</evidence>
<dbReference type="PROSITE" id="PS50877">
    <property type="entry name" value="GOLOCO"/>
    <property type="match status" value="1"/>
</dbReference>
<feature type="compositionally biased region" description="Basic and acidic residues" evidence="5">
    <location>
        <begin position="596"/>
        <end position="616"/>
    </location>
</feature>
<feature type="region of interest" description="Disordered" evidence="5">
    <location>
        <begin position="463"/>
        <end position="513"/>
    </location>
</feature>
<dbReference type="GO" id="GO:0007165">
    <property type="term" value="P:signal transduction"/>
    <property type="evidence" value="ECO:0007669"/>
    <property type="project" value="InterPro"/>
</dbReference>
<evidence type="ECO:0000256" key="2">
    <source>
        <dbReference type="ARBA" id="ARBA00022468"/>
    </source>
</evidence>
<dbReference type="InterPro" id="IPR036305">
    <property type="entry name" value="RGS_sf"/>
</dbReference>
<reference evidence="9" key="1">
    <citation type="submission" date="2025-08" db="UniProtKB">
        <authorList>
            <consortium name="Ensembl"/>
        </authorList>
    </citation>
    <scope>IDENTIFICATION</scope>
</reference>
<proteinExistence type="predicted"/>
<dbReference type="Gene3D" id="2.30.42.10">
    <property type="match status" value="1"/>
</dbReference>
<dbReference type="InterPro" id="IPR003116">
    <property type="entry name" value="RBD_dom"/>
</dbReference>
<dbReference type="SUPFAM" id="SSF50156">
    <property type="entry name" value="PDZ domain-like"/>
    <property type="match status" value="1"/>
</dbReference>
<dbReference type="InterPro" id="IPR003109">
    <property type="entry name" value="GoLoco_motif"/>
</dbReference>
<keyword evidence="10" id="KW-1185">Reference proteome</keyword>
<organism evidence="9 10">
    <name type="scientific">Sinocyclocheilus grahami</name>
    <name type="common">Dianchi golden-line fish</name>
    <name type="synonym">Barbus grahami</name>
    <dbReference type="NCBI Taxonomy" id="75366"/>
    <lineage>
        <taxon>Eukaryota</taxon>
        <taxon>Metazoa</taxon>
        <taxon>Chordata</taxon>
        <taxon>Craniata</taxon>
        <taxon>Vertebrata</taxon>
        <taxon>Euteleostomi</taxon>
        <taxon>Actinopterygii</taxon>
        <taxon>Neopterygii</taxon>
        <taxon>Teleostei</taxon>
        <taxon>Ostariophysi</taxon>
        <taxon>Cypriniformes</taxon>
        <taxon>Cyprinidae</taxon>
        <taxon>Cyprininae</taxon>
        <taxon>Sinocyclocheilus</taxon>
    </lineage>
</organism>
<dbReference type="SMART" id="SM00228">
    <property type="entry name" value="PDZ"/>
    <property type="match status" value="1"/>
</dbReference>
<dbReference type="PANTHER" id="PTHR45945">
    <property type="entry name" value="REGULATOR OF G-PROTEIN SIGNALING LOCO"/>
    <property type="match status" value="1"/>
</dbReference>
<evidence type="ECO:0000313" key="10">
    <source>
        <dbReference type="Proteomes" id="UP000472262"/>
    </source>
</evidence>
<comment type="subcellular location">
    <subcellularLocation>
        <location evidence="1">Cytoplasm</location>
    </subcellularLocation>
</comment>
<reference evidence="9" key="2">
    <citation type="submission" date="2025-09" db="UniProtKB">
        <authorList>
            <consortium name="Ensembl"/>
        </authorList>
    </citation>
    <scope>IDENTIFICATION</scope>
</reference>
<dbReference type="InterPro" id="IPR001478">
    <property type="entry name" value="PDZ"/>
</dbReference>
<feature type="compositionally biased region" description="Polar residues" evidence="5">
    <location>
        <begin position="1184"/>
        <end position="1195"/>
    </location>
</feature>
<dbReference type="InterPro" id="IPR029071">
    <property type="entry name" value="Ubiquitin-like_domsf"/>
</dbReference>
<dbReference type="CDD" id="cd13162">
    <property type="entry name" value="PTB_RGS12"/>
    <property type="match status" value="1"/>
</dbReference>
<name>A0A672KXE7_SINGR</name>
<dbReference type="CDD" id="cd08742">
    <property type="entry name" value="RGS_RGS12"/>
    <property type="match status" value="1"/>
</dbReference>
<dbReference type="InterPro" id="IPR016137">
    <property type="entry name" value="RGS"/>
</dbReference>
<keyword evidence="3" id="KW-0963">Cytoplasm</keyword>
<dbReference type="PROSITE" id="PS50106">
    <property type="entry name" value="PDZ"/>
    <property type="match status" value="1"/>
</dbReference>
<feature type="compositionally biased region" description="Low complexity" evidence="5">
    <location>
        <begin position="834"/>
        <end position="848"/>
    </location>
</feature>
<dbReference type="SMART" id="SM00315">
    <property type="entry name" value="RGS"/>
    <property type="match status" value="1"/>
</dbReference>
<dbReference type="Pfam" id="PF16612">
    <property type="entry name" value="RGS12_usC"/>
    <property type="match status" value="1"/>
</dbReference>
<dbReference type="PROSITE" id="PS50898">
    <property type="entry name" value="RBD"/>
    <property type="match status" value="2"/>
</dbReference>
<dbReference type="Ensembl" id="ENSSGRT00000015740.1">
    <property type="protein sequence ID" value="ENSSGRP00000014570.1"/>
    <property type="gene ID" value="ENSSGRG00000009077.1"/>
</dbReference>
<dbReference type="Proteomes" id="UP000472262">
    <property type="component" value="Unassembled WGS sequence"/>
</dbReference>
<feature type="domain" description="RBD" evidence="8">
    <location>
        <begin position="1014"/>
        <end position="1084"/>
    </location>
</feature>
<evidence type="ECO:0000256" key="1">
    <source>
        <dbReference type="ARBA" id="ARBA00004496"/>
    </source>
</evidence>
<dbReference type="InterPro" id="IPR011993">
    <property type="entry name" value="PH-like_dom_sf"/>
</dbReference>
<dbReference type="InterPro" id="IPR036034">
    <property type="entry name" value="PDZ_sf"/>
</dbReference>
<dbReference type="FunFam" id="1.10.167.10:FF:000001">
    <property type="entry name" value="Putative regulator of g-protein signaling 12"/>
    <property type="match status" value="1"/>
</dbReference>
<dbReference type="GO" id="GO:0005634">
    <property type="term" value="C:nucleus"/>
    <property type="evidence" value="ECO:0007669"/>
    <property type="project" value="TreeGrafter"/>
</dbReference>
<dbReference type="PRINTS" id="PR01301">
    <property type="entry name" value="RGSPROTEIN"/>
</dbReference>
<dbReference type="SUPFAM" id="SSF48097">
    <property type="entry name" value="Regulator of G-protein signaling, RGS"/>
    <property type="match status" value="1"/>
</dbReference>
<dbReference type="InterPro" id="IPR046995">
    <property type="entry name" value="RGS10/12/14-like"/>
</dbReference>
<dbReference type="Gene3D" id="1.10.196.10">
    <property type="match status" value="1"/>
</dbReference>
<feature type="domain" description="RGS" evidence="7">
    <location>
        <begin position="701"/>
        <end position="818"/>
    </location>
</feature>
<feature type="region of interest" description="Disordered" evidence="5">
    <location>
        <begin position="531"/>
        <end position="556"/>
    </location>
</feature>
<gene>
    <name evidence="9" type="primary">LOC107556525</name>
</gene>
<dbReference type="GO" id="GO:0005737">
    <property type="term" value="C:cytoplasm"/>
    <property type="evidence" value="ECO:0007669"/>
    <property type="project" value="UniProtKB-SubCell"/>
</dbReference>
<feature type="region of interest" description="Disordered" evidence="5">
    <location>
        <begin position="828"/>
        <end position="874"/>
    </location>
</feature>
<accession>A0A672KXE7</accession>
<feature type="compositionally biased region" description="Polar residues" evidence="5">
    <location>
        <begin position="536"/>
        <end position="553"/>
    </location>
</feature>
<dbReference type="CDD" id="cd17138">
    <property type="entry name" value="RBD2_RGS12"/>
    <property type="match status" value="1"/>
</dbReference>
<dbReference type="InterPro" id="IPR024066">
    <property type="entry name" value="RGS_subdom1/3"/>
</dbReference>
<dbReference type="GO" id="GO:0005886">
    <property type="term" value="C:plasma membrane"/>
    <property type="evidence" value="ECO:0007669"/>
    <property type="project" value="TreeGrafter"/>
</dbReference>
<dbReference type="SMART" id="SM00462">
    <property type="entry name" value="PTB"/>
    <property type="match status" value="1"/>
</dbReference>
<dbReference type="InterPro" id="IPR037880">
    <property type="entry name" value="RGS12_RGS"/>
</dbReference>
<feature type="region of interest" description="Disordered" evidence="5">
    <location>
        <begin position="596"/>
        <end position="639"/>
    </location>
</feature>
<dbReference type="PANTHER" id="PTHR45945:SF1">
    <property type="entry name" value="REGULATOR OF G-PROTEIN SIGNALING 12"/>
    <property type="match status" value="1"/>
</dbReference>
<feature type="domain" description="RBD" evidence="8">
    <location>
        <begin position="942"/>
        <end position="1012"/>
    </location>
</feature>
<dbReference type="Pfam" id="PF02196">
    <property type="entry name" value="RBD"/>
    <property type="match status" value="1"/>
</dbReference>
<feature type="region of interest" description="Disordered" evidence="5">
    <location>
        <begin position="1184"/>
        <end position="1318"/>
    </location>
</feature>
<dbReference type="Pfam" id="PF16613">
    <property type="entry name" value="RGS12_us1"/>
    <property type="match status" value="1"/>
</dbReference>
<evidence type="ECO:0000259" key="7">
    <source>
        <dbReference type="PROSITE" id="PS50132"/>
    </source>
</evidence>
<dbReference type="SMART" id="SM00390">
    <property type="entry name" value="GoLoco"/>
    <property type="match status" value="1"/>
</dbReference>